<organism evidence="1 2">
    <name type="scientific">Achromobacter spanius</name>
    <dbReference type="NCBI Taxonomy" id="217203"/>
    <lineage>
        <taxon>Bacteria</taxon>
        <taxon>Pseudomonadati</taxon>
        <taxon>Pseudomonadota</taxon>
        <taxon>Betaproteobacteria</taxon>
        <taxon>Burkholderiales</taxon>
        <taxon>Alcaligenaceae</taxon>
        <taxon>Achromobacter</taxon>
    </lineage>
</organism>
<protein>
    <recommendedName>
        <fullName evidence="3">Transposase</fullName>
    </recommendedName>
</protein>
<gene>
    <name evidence="1" type="ORF">P8T11_25180</name>
</gene>
<accession>A0ABY8GS42</accession>
<dbReference type="Proteomes" id="UP001214170">
    <property type="component" value="Chromosome"/>
</dbReference>
<name>A0ABY8GS42_9BURK</name>
<dbReference type="RefSeq" id="WP_268079504.1">
    <property type="nucleotide sequence ID" value="NZ_CP106885.1"/>
</dbReference>
<proteinExistence type="predicted"/>
<dbReference type="EMBL" id="CP121261">
    <property type="protein sequence ID" value="WFP07566.1"/>
    <property type="molecule type" value="Genomic_DNA"/>
</dbReference>
<keyword evidence="2" id="KW-1185">Reference proteome</keyword>
<sequence length="153" mass="17750">METLIDYPAELPAPLWAPNQYAVTSPNQRTTMDSGRARQRRKFSSVPVMRSATWVMTSAQARLFELWYKVTLKDGTEWFNIYLRHPIGYAVRVCRISGVYNGPIAWGADRWQFSATLEVWERPLLPDEWAILPSFVANPEIFDLAMNREWPKA</sequence>
<reference evidence="1 2" key="1">
    <citation type="submission" date="2023-03" db="EMBL/GenBank/DDBJ databases">
        <title>Achromobacter spanius LIG8.</title>
        <authorList>
            <person name="Shrestha S."/>
        </authorList>
    </citation>
    <scope>NUCLEOTIDE SEQUENCE [LARGE SCALE GENOMIC DNA]</scope>
    <source>
        <strain evidence="1 2">LIG8</strain>
    </source>
</reference>
<evidence type="ECO:0000313" key="2">
    <source>
        <dbReference type="Proteomes" id="UP001214170"/>
    </source>
</evidence>
<evidence type="ECO:0008006" key="3">
    <source>
        <dbReference type="Google" id="ProtNLM"/>
    </source>
</evidence>
<evidence type="ECO:0000313" key="1">
    <source>
        <dbReference type="EMBL" id="WFP07566.1"/>
    </source>
</evidence>